<evidence type="ECO:0000313" key="2">
    <source>
        <dbReference type="Proteomes" id="UP000765845"/>
    </source>
</evidence>
<keyword evidence="2" id="KW-1185">Reference proteome</keyword>
<dbReference type="RefSeq" id="WP_168448720.1">
    <property type="nucleotide sequence ID" value="NZ_JAAWWK010000001.1"/>
</dbReference>
<reference evidence="1 2" key="1">
    <citation type="submission" date="2020-04" db="EMBL/GenBank/DDBJ databases">
        <authorList>
            <person name="Yoon J."/>
        </authorList>
    </citation>
    <scope>NUCLEOTIDE SEQUENCE [LARGE SCALE GENOMIC DNA]</scope>
    <source>
        <strain evidence="1 2">KMU-166</strain>
    </source>
</reference>
<protein>
    <recommendedName>
        <fullName evidence="3">Lipoprotein</fullName>
    </recommendedName>
</protein>
<evidence type="ECO:0008006" key="3">
    <source>
        <dbReference type="Google" id="ProtNLM"/>
    </source>
</evidence>
<sequence>MKSRAFLCVVLLSGCTSINSDRAPELGGALADLGYRPGQNVAAIERLGIRAWQYVDSRHLVISSEYGNYLLRFFSDCMVEPNMREVSLAGSGQLFTRVDPVVLTGESGDRECAVAHMQRLYLSD</sequence>
<accession>A0ABX1GAJ9</accession>
<gene>
    <name evidence="1" type="ORF">HCU74_02020</name>
</gene>
<proteinExistence type="predicted"/>
<dbReference type="InterPro" id="IPR045500">
    <property type="entry name" value="DUF6491"/>
</dbReference>
<organism evidence="1 2">
    <name type="scientific">Spongiibacter thalassae</name>
    <dbReference type="NCBI Taxonomy" id="2721624"/>
    <lineage>
        <taxon>Bacteria</taxon>
        <taxon>Pseudomonadati</taxon>
        <taxon>Pseudomonadota</taxon>
        <taxon>Gammaproteobacteria</taxon>
        <taxon>Cellvibrionales</taxon>
        <taxon>Spongiibacteraceae</taxon>
        <taxon>Spongiibacter</taxon>
    </lineage>
</organism>
<name>A0ABX1GAJ9_9GAMM</name>
<dbReference type="Pfam" id="PF20101">
    <property type="entry name" value="DUF6491"/>
    <property type="match status" value="1"/>
</dbReference>
<dbReference type="PROSITE" id="PS51257">
    <property type="entry name" value="PROKAR_LIPOPROTEIN"/>
    <property type="match status" value="1"/>
</dbReference>
<dbReference type="EMBL" id="JAAWWK010000001">
    <property type="protein sequence ID" value="NKI16187.1"/>
    <property type="molecule type" value="Genomic_DNA"/>
</dbReference>
<evidence type="ECO:0000313" key="1">
    <source>
        <dbReference type="EMBL" id="NKI16187.1"/>
    </source>
</evidence>
<dbReference type="Proteomes" id="UP000765845">
    <property type="component" value="Unassembled WGS sequence"/>
</dbReference>
<comment type="caution">
    <text evidence="1">The sequence shown here is derived from an EMBL/GenBank/DDBJ whole genome shotgun (WGS) entry which is preliminary data.</text>
</comment>